<keyword evidence="6" id="KW-0560">Oxidoreductase</keyword>
<evidence type="ECO:0000313" key="8">
    <source>
        <dbReference type="Proteomes" id="UP001595075"/>
    </source>
</evidence>
<dbReference type="Proteomes" id="UP001595075">
    <property type="component" value="Unassembled WGS sequence"/>
</dbReference>
<comment type="caution">
    <text evidence="7">The sequence shown here is derived from an EMBL/GenBank/DDBJ whole genome shotgun (WGS) entry which is preliminary data.</text>
</comment>
<gene>
    <name evidence="7" type="ORF">VTL71DRAFT_14041</name>
</gene>
<name>A0ABR4CM33_9HELO</name>
<evidence type="ECO:0000256" key="4">
    <source>
        <dbReference type="ARBA" id="ARBA00022827"/>
    </source>
</evidence>
<accession>A0ABR4CM33</accession>
<evidence type="ECO:0000256" key="3">
    <source>
        <dbReference type="ARBA" id="ARBA00022630"/>
    </source>
</evidence>
<evidence type="ECO:0000256" key="1">
    <source>
        <dbReference type="ARBA" id="ARBA00001974"/>
    </source>
</evidence>
<keyword evidence="8" id="KW-1185">Reference proteome</keyword>
<dbReference type="InterPro" id="IPR050775">
    <property type="entry name" value="FAD-binding_Monooxygenases"/>
</dbReference>
<sequence length="648" mass="72471">MSLTSELPQLSDILARYEVERNKRLRSDGVAQFADIGKTDKFKHFAADPWIDATNEYISQPPPIKGGERCKVLVTGTGFAAMLFAVRLILEADFKAEDFVFVDTAWGFGGTWYWNRYPGLMCDVESSCYMPLLEETGYVPKHRYSYGPELRQYAELVAAKYGLRERALFGSSVHDARWDDNASEWVFKVTRRKPSSPEEELTLRSDFFLLASGILNRPKLPRLGGLDEFKGHIFHTSRWDYDYTGGSSDEPTLEKLRGKRVGIIGTGATGIQVVPELARWVDQLYVFQRTPSAVDVRGQQKVDADQFRREVACGKGWQRTRRENMAAFLSNEPNLPSENLVNDGWTHFPSFSGLLGTSNAIGLNMETVPGYLEQLHRIDLPRQERVRARAAEIVKDPAVAELLKPWYAGWCKRPCFHDEYLDTFNKSNVTLVDTNGQGVDGMSQNGVLVDGKEYGLDLLILGTGFESFSVGSPAHRAGLTITGRNNLSMDNKWEKMPGTFHGVLTKDYPNLILPGPRQAGATTNVVHSMDVLARHVAFIMREAYKLQADAGNQGKKLILEATQQGEDAWAAEVGSRAFAYVGLPACTPSYISAEGKRAETQEQQMIAIRNASWGTGILDFTRFLEEWEGRGDLAEIEVSFVKTTAEKL</sequence>
<reference evidence="7 8" key="1">
    <citation type="journal article" date="2024" name="Commun. Biol.">
        <title>Comparative genomic analysis of thermophilic fungi reveals convergent evolutionary adaptations and gene losses.</title>
        <authorList>
            <person name="Steindorff A.S."/>
            <person name="Aguilar-Pontes M.V."/>
            <person name="Robinson A.J."/>
            <person name="Andreopoulos B."/>
            <person name="LaButti K."/>
            <person name="Kuo A."/>
            <person name="Mondo S."/>
            <person name="Riley R."/>
            <person name="Otillar R."/>
            <person name="Haridas S."/>
            <person name="Lipzen A."/>
            <person name="Grimwood J."/>
            <person name="Schmutz J."/>
            <person name="Clum A."/>
            <person name="Reid I.D."/>
            <person name="Moisan M.C."/>
            <person name="Butler G."/>
            <person name="Nguyen T.T.M."/>
            <person name="Dewar K."/>
            <person name="Conant G."/>
            <person name="Drula E."/>
            <person name="Henrissat B."/>
            <person name="Hansel C."/>
            <person name="Singer S."/>
            <person name="Hutchinson M.I."/>
            <person name="de Vries R.P."/>
            <person name="Natvig D.O."/>
            <person name="Powell A.J."/>
            <person name="Tsang A."/>
            <person name="Grigoriev I.V."/>
        </authorList>
    </citation>
    <scope>NUCLEOTIDE SEQUENCE [LARGE SCALE GENOMIC DNA]</scope>
    <source>
        <strain evidence="7 8">CBS 494.80</strain>
    </source>
</reference>
<comment type="similarity">
    <text evidence="2">Belongs to the FAD-binding monooxygenase family.</text>
</comment>
<evidence type="ECO:0000256" key="6">
    <source>
        <dbReference type="ARBA" id="ARBA00023002"/>
    </source>
</evidence>
<evidence type="ECO:0000256" key="5">
    <source>
        <dbReference type="ARBA" id="ARBA00022857"/>
    </source>
</evidence>
<dbReference type="SUPFAM" id="SSF51905">
    <property type="entry name" value="FAD/NAD(P)-binding domain"/>
    <property type="match status" value="2"/>
</dbReference>
<protein>
    <submittedName>
        <fullName evidence="7">Uncharacterized protein</fullName>
    </submittedName>
</protein>
<evidence type="ECO:0000313" key="7">
    <source>
        <dbReference type="EMBL" id="KAL2071015.1"/>
    </source>
</evidence>
<keyword evidence="4" id="KW-0274">FAD</keyword>
<dbReference type="Gene3D" id="3.50.50.60">
    <property type="entry name" value="FAD/NAD(P)-binding domain"/>
    <property type="match status" value="3"/>
</dbReference>
<evidence type="ECO:0000256" key="2">
    <source>
        <dbReference type="ARBA" id="ARBA00010139"/>
    </source>
</evidence>
<dbReference type="PANTHER" id="PTHR43098">
    <property type="entry name" value="L-ORNITHINE N(5)-MONOOXYGENASE-RELATED"/>
    <property type="match status" value="1"/>
</dbReference>
<organism evidence="7 8">
    <name type="scientific">Oculimacula yallundae</name>
    <dbReference type="NCBI Taxonomy" id="86028"/>
    <lineage>
        <taxon>Eukaryota</taxon>
        <taxon>Fungi</taxon>
        <taxon>Dikarya</taxon>
        <taxon>Ascomycota</taxon>
        <taxon>Pezizomycotina</taxon>
        <taxon>Leotiomycetes</taxon>
        <taxon>Helotiales</taxon>
        <taxon>Ploettnerulaceae</taxon>
        <taxon>Oculimacula</taxon>
    </lineage>
</organism>
<comment type="cofactor">
    <cofactor evidence="1">
        <name>FAD</name>
        <dbReference type="ChEBI" id="CHEBI:57692"/>
    </cofactor>
</comment>
<dbReference type="EMBL" id="JAZHXI010000006">
    <property type="protein sequence ID" value="KAL2071015.1"/>
    <property type="molecule type" value="Genomic_DNA"/>
</dbReference>
<dbReference type="InterPro" id="IPR036188">
    <property type="entry name" value="FAD/NAD-bd_sf"/>
</dbReference>
<dbReference type="PANTHER" id="PTHR43098:SF2">
    <property type="entry name" value="FAD-BINDING MONOOXYGENASE AUSB-RELATED"/>
    <property type="match status" value="1"/>
</dbReference>
<proteinExistence type="inferred from homology"/>
<keyword evidence="5" id="KW-0521">NADP</keyword>
<keyword evidence="3" id="KW-0285">Flavoprotein</keyword>